<dbReference type="InterPro" id="IPR003959">
    <property type="entry name" value="ATPase_AAA_core"/>
</dbReference>
<dbReference type="STRING" id="384616.Pisl_1940"/>
<dbReference type="EMBL" id="CP000504">
    <property type="protein sequence ID" value="ABL89087.1"/>
    <property type="molecule type" value="Genomic_DNA"/>
</dbReference>
<proteinExistence type="predicted"/>
<dbReference type="InterPro" id="IPR027417">
    <property type="entry name" value="P-loop_NTPase"/>
</dbReference>
<dbReference type="Gene3D" id="3.40.50.300">
    <property type="entry name" value="P-loop containing nucleotide triphosphate hydrolases"/>
    <property type="match status" value="1"/>
</dbReference>
<dbReference type="GeneID" id="4617877"/>
<dbReference type="Pfam" id="PF13304">
    <property type="entry name" value="AAA_21"/>
    <property type="match status" value="1"/>
</dbReference>
<evidence type="ECO:0000313" key="2">
    <source>
        <dbReference type="EMBL" id="ABL89087.1"/>
    </source>
</evidence>
<dbReference type="SUPFAM" id="SSF52540">
    <property type="entry name" value="P-loop containing nucleoside triphosphate hydrolases"/>
    <property type="match status" value="1"/>
</dbReference>
<dbReference type="GO" id="GO:0016887">
    <property type="term" value="F:ATP hydrolysis activity"/>
    <property type="evidence" value="ECO:0007669"/>
    <property type="project" value="InterPro"/>
</dbReference>
<dbReference type="Proteomes" id="UP000002595">
    <property type="component" value="Chromosome"/>
</dbReference>
<dbReference type="GO" id="GO:0005524">
    <property type="term" value="F:ATP binding"/>
    <property type="evidence" value="ECO:0007669"/>
    <property type="project" value="InterPro"/>
</dbReference>
<dbReference type="AlphaFoldDB" id="A1RVV5"/>
<feature type="domain" description="ATPase AAA-type core" evidence="1">
    <location>
        <begin position="276"/>
        <end position="354"/>
    </location>
</feature>
<dbReference type="RefSeq" id="WP_011763662.1">
    <property type="nucleotide sequence ID" value="NC_008701.1"/>
</dbReference>
<evidence type="ECO:0000313" key="3">
    <source>
        <dbReference type="Proteomes" id="UP000002595"/>
    </source>
</evidence>
<organism evidence="2 3">
    <name type="scientific">Pyrobaculum islandicum (strain DSM 4184 / JCM 9189 / GEO3)</name>
    <dbReference type="NCBI Taxonomy" id="384616"/>
    <lineage>
        <taxon>Archaea</taxon>
        <taxon>Thermoproteota</taxon>
        <taxon>Thermoprotei</taxon>
        <taxon>Thermoproteales</taxon>
        <taxon>Thermoproteaceae</taxon>
        <taxon>Pyrobaculum</taxon>
    </lineage>
</organism>
<name>A1RVV5_PYRIL</name>
<reference evidence="2" key="1">
    <citation type="submission" date="2006-12" db="EMBL/GenBank/DDBJ databases">
        <title>Complete sequence of Pyrobaculum islandicum DSM 4184.</title>
        <authorList>
            <person name="Copeland A."/>
            <person name="Lucas S."/>
            <person name="Lapidus A."/>
            <person name="Barry K."/>
            <person name="Detter J.C."/>
            <person name="Glavina del Rio T."/>
            <person name="Dalin E."/>
            <person name="Tice H."/>
            <person name="Pitluck S."/>
            <person name="Meincke L."/>
            <person name="Brettin T."/>
            <person name="Bruce D."/>
            <person name="Han C."/>
            <person name="Tapia R."/>
            <person name="Gilna P."/>
            <person name="Schmutz J."/>
            <person name="Larimer F."/>
            <person name="Land M."/>
            <person name="Hauser L."/>
            <person name="Kyrpides N."/>
            <person name="Mikhailova N."/>
            <person name="Cozen A.E."/>
            <person name="Fitz-Gibbon S.T."/>
            <person name="House C.H."/>
            <person name="Saltikov C."/>
            <person name="Lowe T."/>
            <person name="Richardson P."/>
        </authorList>
    </citation>
    <scope>NUCLEOTIDE SEQUENCE [LARGE SCALE GENOMIC DNA]</scope>
    <source>
        <strain evidence="2">DSM 4184</strain>
    </source>
</reference>
<sequence>MATYFGGVRVSVSNFGPVRRAELVAGDLTAVIGPNNVGKSWLASLIYAVHNLVFFHLPAIAHHALSEVGMRRCSGAGAECLREHLEEVERVALEMSKMSTGEALKRELQSVLGTSDFVTYGEEEAIVEASAPSLEVSFKALLPRGERPRVEVNISSSFVKRAVEDVEWAAFSARGASLSFKGLLPMRRSVYIPAERIALLTAFYGVVEALIRLYGISQVVREELPRQFFKPSLSLYAADVINLIRSGAVERVGGQFGGVETALLDGDVAVDRGTLAIVYEYASGLKLPAAFASSGVAQVAGLLLGLMVRRGDLAVVEEPEINLHANRQVQVAELLAREARRRPLFVTTHSDLVVMKLAHLYAKGEVESLRLYYLHDGELEELPVDRSGGVPEIKSISSVIEELSGEALELYAQLQRSVR</sequence>
<dbReference type="PANTHER" id="PTHR43581:SF2">
    <property type="entry name" value="EXCINUCLEASE ATPASE SUBUNIT"/>
    <property type="match status" value="1"/>
</dbReference>
<dbReference type="PANTHER" id="PTHR43581">
    <property type="entry name" value="ATP/GTP PHOSPHATASE"/>
    <property type="match status" value="1"/>
</dbReference>
<dbReference type="HOGENOM" id="CLU_695628_0_0_2"/>
<dbReference type="OrthoDB" id="25344at2157"/>
<accession>A1RVV5</accession>
<dbReference type="KEGG" id="pis:Pisl_1940"/>
<dbReference type="eggNOG" id="arCOG03233">
    <property type="taxonomic scope" value="Archaea"/>
</dbReference>
<dbReference type="InterPro" id="IPR051396">
    <property type="entry name" value="Bact_Antivir_Def_Nuclease"/>
</dbReference>
<keyword evidence="3" id="KW-1185">Reference proteome</keyword>
<gene>
    <name evidence="2" type="ordered locus">Pisl_1940</name>
</gene>
<evidence type="ECO:0000259" key="1">
    <source>
        <dbReference type="Pfam" id="PF13304"/>
    </source>
</evidence>
<protein>
    <recommendedName>
        <fullName evidence="1">ATPase AAA-type core domain-containing protein</fullName>
    </recommendedName>
</protein>